<feature type="domain" description="Helicase C-terminal" evidence="10">
    <location>
        <begin position="461"/>
        <end position="617"/>
    </location>
</feature>
<dbReference type="InterPro" id="IPR027417">
    <property type="entry name" value="P-loop_NTPase"/>
</dbReference>
<comment type="caution">
    <text evidence="11">The sequence shown here is derived from an EMBL/GenBank/DDBJ whole genome shotgun (WGS) entry which is preliminary data.</text>
</comment>
<reference evidence="11" key="2">
    <citation type="submission" date="2020-09" db="EMBL/GenBank/DDBJ databases">
        <authorList>
            <person name="Sun Q."/>
            <person name="Zhou Y."/>
        </authorList>
    </citation>
    <scope>NUCLEOTIDE SEQUENCE</scope>
    <source>
        <strain evidence="11">CGMCC 1.15725</strain>
    </source>
</reference>
<evidence type="ECO:0000256" key="7">
    <source>
        <dbReference type="ARBA" id="ARBA00023204"/>
    </source>
</evidence>
<dbReference type="InterPro" id="IPR045562">
    <property type="entry name" value="RecG_dom3_C"/>
</dbReference>
<dbReference type="SMART" id="SM00487">
    <property type="entry name" value="DEXDc"/>
    <property type="match status" value="1"/>
</dbReference>
<dbReference type="Proteomes" id="UP000646365">
    <property type="component" value="Unassembled WGS sequence"/>
</dbReference>
<keyword evidence="4 11" id="KW-0347">Helicase</keyword>
<dbReference type="PANTHER" id="PTHR47964:SF1">
    <property type="entry name" value="ATP-DEPENDENT DNA HELICASE HOMOLOG RECG, CHLOROPLASTIC"/>
    <property type="match status" value="1"/>
</dbReference>
<keyword evidence="12" id="KW-1185">Reference proteome</keyword>
<dbReference type="InterPro" id="IPR033454">
    <property type="entry name" value="RecG_wedge"/>
</dbReference>
<gene>
    <name evidence="11" type="ORF">GCM10011611_06420</name>
</gene>
<keyword evidence="3" id="KW-0378">Hydrolase</keyword>
<dbReference type="CDD" id="cd04488">
    <property type="entry name" value="RecG_wedge_OBF"/>
    <property type="match status" value="1"/>
</dbReference>
<dbReference type="SMART" id="SM00490">
    <property type="entry name" value="HELICc"/>
    <property type="match status" value="1"/>
</dbReference>
<keyword evidence="5" id="KW-0067">ATP-binding</keyword>
<dbReference type="InterPro" id="IPR011545">
    <property type="entry name" value="DEAD/DEAH_box_helicase_dom"/>
</dbReference>
<dbReference type="RefSeq" id="WP_189042331.1">
    <property type="nucleotide sequence ID" value="NZ_BMJQ01000001.1"/>
</dbReference>
<name>A0A8J2YQ60_9PROT</name>
<evidence type="ECO:0000256" key="5">
    <source>
        <dbReference type="ARBA" id="ARBA00022840"/>
    </source>
</evidence>
<reference evidence="11" key="1">
    <citation type="journal article" date="2014" name="Int. J. Syst. Evol. Microbiol.">
        <title>Complete genome sequence of Corynebacterium casei LMG S-19264T (=DSM 44701T), isolated from a smear-ripened cheese.</title>
        <authorList>
            <consortium name="US DOE Joint Genome Institute (JGI-PGF)"/>
            <person name="Walter F."/>
            <person name="Albersmeier A."/>
            <person name="Kalinowski J."/>
            <person name="Ruckert C."/>
        </authorList>
    </citation>
    <scope>NUCLEOTIDE SEQUENCE</scope>
    <source>
        <strain evidence="11">CGMCC 1.15725</strain>
    </source>
</reference>
<dbReference type="AlphaFoldDB" id="A0A8J2YQ60"/>
<dbReference type="GO" id="GO:0016787">
    <property type="term" value="F:hydrolase activity"/>
    <property type="evidence" value="ECO:0007669"/>
    <property type="project" value="UniProtKB-KW"/>
</dbReference>
<proteinExistence type="predicted"/>
<evidence type="ECO:0000256" key="3">
    <source>
        <dbReference type="ARBA" id="ARBA00022801"/>
    </source>
</evidence>
<dbReference type="EMBL" id="BMJQ01000001">
    <property type="protein sequence ID" value="GGF03666.1"/>
    <property type="molecule type" value="Genomic_DNA"/>
</dbReference>
<dbReference type="GO" id="GO:0005524">
    <property type="term" value="F:ATP binding"/>
    <property type="evidence" value="ECO:0007669"/>
    <property type="project" value="UniProtKB-KW"/>
</dbReference>
<dbReference type="InterPro" id="IPR001650">
    <property type="entry name" value="Helicase_C-like"/>
</dbReference>
<dbReference type="SUPFAM" id="SSF52540">
    <property type="entry name" value="P-loop containing nucleoside triphosphate hydrolases"/>
    <property type="match status" value="2"/>
</dbReference>
<evidence type="ECO:0000256" key="6">
    <source>
        <dbReference type="ARBA" id="ARBA00023125"/>
    </source>
</evidence>
<keyword evidence="1" id="KW-0547">Nucleotide-binding</keyword>
<dbReference type="PROSITE" id="PS51192">
    <property type="entry name" value="HELICASE_ATP_BIND_1"/>
    <property type="match status" value="1"/>
</dbReference>
<dbReference type="GO" id="GO:0006281">
    <property type="term" value="P:DNA repair"/>
    <property type="evidence" value="ECO:0007669"/>
    <property type="project" value="UniProtKB-KW"/>
</dbReference>
<dbReference type="Gene3D" id="3.40.50.300">
    <property type="entry name" value="P-loop containing nucleotide triphosphate hydrolases"/>
    <property type="match status" value="2"/>
</dbReference>
<dbReference type="CDD" id="cd17992">
    <property type="entry name" value="DEXHc_RecG"/>
    <property type="match status" value="1"/>
</dbReference>
<evidence type="ECO:0000259" key="9">
    <source>
        <dbReference type="PROSITE" id="PS51192"/>
    </source>
</evidence>
<feature type="domain" description="Helicase ATP-binding" evidence="9">
    <location>
        <begin position="278"/>
        <end position="439"/>
    </location>
</feature>
<evidence type="ECO:0000256" key="4">
    <source>
        <dbReference type="ARBA" id="ARBA00022806"/>
    </source>
</evidence>
<keyword evidence="7" id="KW-0234">DNA repair</keyword>
<dbReference type="Pfam" id="PF00270">
    <property type="entry name" value="DEAD"/>
    <property type="match status" value="1"/>
</dbReference>
<dbReference type="InterPro" id="IPR014001">
    <property type="entry name" value="Helicase_ATP-bd"/>
</dbReference>
<dbReference type="Pfam" id="PF17191">
    <property type="entry name" value="RecG_wedge"/>
    <property type="match status" value="1"/>
</dbReference>
<dbReference type="Pfam" id="PF00271">
    <property type="entry name" value="Helicase_C"/>
    <property type="match status" value="1"/>
</dbReference>
<dbReference type="GO" id="GO:0003677">
    <property type="term" value="F:DNA binding"/>
    <property type="evidence" value="ECO:0007669"/>
    <property type="project" value="UniProtKB-KW"/>
</dbReference>
<dbReference type="NCBIfam" id="NF008165">
    <property type="entry name" value="PRK10917.1-3"/>
    <property type="match status" value="1"/>
</dbReference>
<evidence type="ECO:0000256" key="1">
    <source>
        <dbReference type="ARBA" id="ARBA00022741"/>
    </source>
</evidence>
<organism evidence="11 12">
    <name type="scientific">Aliidongia dinghuensis</name>
    <dbReference type="NCBI Taxonomy" id="1867774"/>
    <lineage>
        <taxon>Bacteria</taxon>
        <taxon>Pseudomonadati</taxon>
        <taxon>Pseudomonadota</taxon>
        <taxon>Alphaproteobacteria</taxon>
        <taxon>Rhodospirillales</taxon>
        <taxon>Dongiaceae</taxon>
        <taxon>Aliidongia</taxon>
    </lineage>
</organism>
<keyword evidence="6" id="KW-0238">DNA-binding</keyword>
<evidence type="ECO:0000313" key="12">
    <source>
        <dbReference type="Proteomes" id="UP000646365"/>
    </source>
</evidence>
<accession>A0A8J2YQ60</accession>
<dbReference type="SUPFAM" id="SSF50249">
    <property type="entry name" value="Nucleic acid-binding proteins"/>
    <property type="match status" value="1"/>
</dbReference>
<evidence type="ECO:0000256" key="2">
    <source>
        <dbReference type="ARBA" id="ARBA00022763"/>
    </source>
</evidence>
<dbReference type="PROSITE" id="PS51194">
    <property type="entry name" value="HELICASE_CTER"/>
    <property type="match status" value="1"/>
</dbReference>
<dbReference type="PANTHER" id="PTHR47964">
    <property type="entry name" value="ATP-DEPENDENT DNA HELICASE HOMOLOG RECG, CHLOROPLASTIC"/>
    <property type="match status" value="1"/>
</dbReference>
<dbReference type="InterPro" id="IPR012340">
    <property type="entry name" value="NA-bd_OB-fold"/>
</dbReference>
<sequence length="691" mass="75696">MRPEILFPLFAPVTSLKGIGQRFGKLVERAAGPRLVDLLWAKPVGMIDRRFAPKLKDAPPGQIATLTVRVDQHLAPGNSRQPYRVRCSDETGHITLTFFHARGDWIEKILPLGQVRVISGKVETYGDQLQMSHPDHVAPEGEIELAVEPVYGLTAGLSLKMMRRAVLGAVAHAPALPEWQDPALLARRRWPQWLDAIEALHGPETLEDLAPERPARQRLAYDELLADQLALALVRAHAKRQPGRVIAGDGRLRERIVARLPFALTGSQRQAFEEIGADMAAPERMLRLLQGDVGSGKTVVALLALANAIETGAQGALMAPTEILARQHFATLERLAAPAGIRMALLTGRDKGKPRERVLEGLADGTIELAVGTHALFQDEVRFADLAVAVIDEQHRFGVEQRVQLASKGRGVDVLVMTATPIPRSLQMTSYGDLDASRLTEKPAGRQPIKTSVLPVERLDEVADAVARALDRGAKVYWVCPLIEENETIDLAAAEERHARLAERFGSRAGLLHGRMKPTERDRVMEDFAKGGTDLLVATTVIEVGVDVPAATVMVIEHAERFGLAQLHQLRGRIGRGTAASTCLLLYAPPLGETAKERLTIMRETEDGFLIAEADLRLRGAGEVLGTRQSGMPEFRLADLAYDQELLAIAHDEARLVLARDPDLASPRGKALRILLYLFERDAAVKYLRSG</sequence>
<protein>
    <recommendedName>
        <fullName evidence="8">Probable DNA 3'-5' helicase RecG</fullName>
    </recommendedName>
</protein>
<keyword evidence="2" id="KW-0227">DNA damage</keyword>
<dbReference type="Gene3D" id="2.40.50.140">
    <property type="entry name" value="Nucleic acid-binding proteins"/>
    <property type="match status" value="1"/>
</dbReference>
<evidence type="ECO:0000256" key="8">
    <source>
        <dbReference type="ARBA" id="ARBA00049819"/>
    </source>
</evidence>
<dbReference type="Pfam" id="PF19833">
    <property type="entry name" value="RecG_dom3_C"/>
    <property type="match status" value="1"/>
</dbReference>
<evidence type="ECO:0000313" key="11">
    <source>
        <dbReference type="EMBL" id="GGF03666.1"/>
    </source>
</evidence>
<dbReference type="NCBIfam" id="NF008164">
    <property type="entry name" value="PRK10917.1-2"/>
    <property type="match status" value="1"/>
</dbReference>
<dbReference type="GO" id="GO:0003678">
    <property type="term" value="F:DNA helicase activity"/>
    <property type="evidence" value="ECO:0007669"/>
    <property type="project" value="TreeGrafter"/>
</dbReference>
<evidence type="ECO:0000259" key="10">
    <source>
        <dbReference type="PROSITE" id="PS51194"/>
    </source>
</evidence>
<dbReference type="NCBIfam" id="NF008168">
    <property type="entry name" value="PRK10917.2-2"/>
    <property type="match status" value="1"/>
</dbReference>
<dbReference type="InterPro" id="IPR047112">
    <property type="entry name" value="RecG/Mfd"/>
</dbReference>